<dbReference type="EMBL" id="JAANNP010000002">
    <property type="protein sequence ID" value="NHC13244.1"/>
    <property type="molecule type" value="Genomic_DNA"/>
</dbReference>
<dbReference type="RefSeq" id="WP_166279370.1">
    <property type="nucleotide sequence ID" value="NZ_JAANNP010000002.1"/>
</dbReference>
<dbReference type="Gene3D" id="2.60.40.10">
    <property type="entry name" value="Immunoglobulins"/>
    <property type="match status" value="1"/>
</dbReference>
<gene>
    <name evidence="3" type="ORF">G9H71_05545</name>
</gene>
<keyword evidence="1" id="KW-0732">Signal</keyword>
<dbReference type="SUPFAM" id="SSF49299">
    <property type="entry name" value="PKD domain"/>
    <property type="match status" value="1"/>
</dbReference>
<reference evidence="3 4" key="1">
    <citation type="submission" date="2020-03" db="EMBL/GenBank/DDBJ databases">
        <title>Two novel Motilibacter sp.</title>
        <authorList>
            <person name="Liu S."/>
        </authorList>
    </citation>
    <scope>NUCLEOTIDE SEQUENCE [LARGE SCALE GENOMIC DNA]</scope>
    <source>
        <strain evidence="3 4">E257</strain>
    </source>
</reference>
<dbReference type="Proteomes" id="UP000800981">
    <property type="component" value="Unassembled WGS sequence"/>
</dbReference>
<evidence type="ECO:0000259" key="2">
    <source>
        <dbReference type="PROSITE" id="PS50093"/>
    </source>
</evidence>
<dbReference type="Pfam" id="PF00801">
    <property type="entry name" value="PKD"/>
    <property type="match status" value="1"/>
</dbReference>
<dbReference type="PROSITE" id="PS50093">
    <property type="entry name" value="PKD"/>
    <property type="match status" value="1"/>
</dbReference>
<name>A0ABX0GUA9_9ACTN</name>
<dbReference type="InterPro" id="IPR013783">
    <property type="entry name" value="Ig-like_fold"/>
</dbReference>
<feature type="domain" description="PKD" evidence="2">
    <location>
        <begin position="39"/>
        <end position="125"/>
    </location>
</feature>
<keyword evidence="4" id="KW-1185">Reference proteome</keyword>
<evidence type="ECO:0000256" key="1">
    <source>
        <dbReference type="SAM" id="SignalP"/>
    </source>
</evidence>
<dbReference type="InterPro" id="IPR035986">
    <property type="entry name" value="PKD_dom_sf"/>
</dbReference>
<feature type="chain" id="PRO_5046324836" description="PKD domain-containing protein" evidence="1">
    <location>
        <begin position="32"/>
        <end position="125"/>
    </location>
</feature>
<evidence type="ECO:0000313" key="3">
    <source>
        <dbReference type="EMBL" id="NHC13244.1"/>
    </source>
</evidence>
<dbReference type="InterPro" id="IPR006311">
    <property type="entry name" value="TAT_signal"/>
</dbReference>
<accession>A0ABX0GUA9</accession>
<protein>
    <recommendedName>
        <fullName evidence="2">PKD domain-containing protein</fullName>
    </recommendedName>
</protein>
<dbReference type="InterPro" id="IPR000601">
    <property type="entry name" value="PKD_dom"/>
</dbReference>
<dbReference type="PROSITE" id="PS51318">
    <property type="entry name" value="TAT"/>
    <property type="match status" value="1"/>
</dbReference>
<feature type="signal peptide" evidence="1">
    <location>
        <begin position="1"/>
        <end position="31"/>
    </location>
</feature>
<comment type="caution">
    <text evidence="3">The sequence shown here is derived from an EMBL/GenBank/DDBJ whole genome shotgun (WGS) entry which is preliminary data.</text>
</comment>
<sequence length="125" mass="12032">MAKTLSRAAALASASAVTAALGVGLAAPAHAIPEASGTSLSAKAGVTFAGALATISSFAGPREGVSALVHWGDGSGMSTGSIAGPAGSPAVFGTHRYAAPGTYTVWVIVFDASGARSVTSTVTVR</sequence>
<organism evidence="3 4">
    <name type="scientific">Motilibacter deserti</name>
    <dbReference type="NCBI Taxonomy" id="2714956"/>
    <lineage>
        <taxon>Bacteria</taxon>
        <taxon>Bacillati</taxon>
        <taxon>Actinomycetota</taxon>
        <taxon>Actinomycetes</taxon>
        <taxon>Motilibacterales</taxon>
        <taxon>Motilibacteraceae</taxon>
        <taxon>Motilibacter</taxon>
    </lineage>
</organism>
<proteinExistence type="predicted"/>
<evidence type="ECO:0000313" key="4">
    <source>
        <dbReference type="Proteomes" id="UP000800981"/>
    </source>
</evidence>